<keyword evidence="1" id="KW-0472">Membrane</keyword>
<feature type="transmembrane region" description="Helical" evidence="1">
    <location>
        <begin position="80"/>
        <end position="103"/>
    </location>
</feature>
<feature type="transmembrane region" description="Helical" evidence="1">
    <location>
        <begin position="39"/>
        <end position="59"/>
    </location>
</feature>
<accession>A0A7J3I748</accession>
<dbReference type="AlphaFoldDB" id="A0A7J3I748"/>
<proteinExistence type="predicted"/>
<evidence type="ECO:0000256" key="1">
    <source>
        <dbReference type="SAM" id="Phobius"/>
    </source>
</evidence>
<gene>
    <name evidence="2" type="ORF">ENT87_02580</name>
</gene>
<protein>
    <submittedName>
        <fullName evidence="2">Uncharacterized protein</fullName>
    </submittedName>
</protein>
<name>A0A7J3I748_9CREN</name>
<keyword evidence="1" id="KW-1133">Transmembrane helix</keyword>
<organism evidence="2">
    <name type="scientific">Ignisphaera aggregans</name>
    <dbReference type="NCBI Taxonomy" id="334771"/>
    <lineage>
        <taxon>Archaea</taxon>
        <taxon>Thermoproteota</taxon>
        <taxon>Thermoprotei</taxon>
        <taxon>Desulfurococcales</taxon>
        <taxon>Desulfurococcaceae</taxon>
        <taxon>Ignisphaera</taxon>
    </lineage>
</organism>
<sequence length="135" mass="15219">MLREIILRTIRYSLTCVGMRYTVLFSITLYVYLHMYRGVLILVVTLALSILMVIASTLSDRRNIVQFINVLNLVGGRRKVLFTAAAVFISLRSLFIAIVYGTAILQSFSLIPIVLFIHIIVMMILSLIVVRGGIL</sequence>
<reference evidence="2" key="1">
    <citation type="journal article" date="2020" name="mSystems">
        <title>Genome- and Community-Level Interaction Insights into Carbon Utilization and Element Cycling Functions of Hydrothermarchaeota in Hydrothermal Sediment.</title>
        <authorList>
            <person name="Zhou Z."/>
            <person name="Liu Y."/>
            <person name="Xu W."/>
            <person name="Pan J."/>
            <person name="Luo Z.H."/>
            <person name="Li M."/>
        </authorList>
    </citation>
    <scope>NUCLEOTIDE SEQUENCE [LARGE SCALE GENOMIC DNA]</scope>
    <source>
        <strain evidence="2">SpSt-618</strain>
    </source>
</reference>
<comment type="caution">
    <text evidence="2">The sequence shown here is derived from an EMBL/GenBank/DDBJ whole genome shotgun (WGS) entry which is preliminary data.</text>
</comment>
<evidence type="ECO:0000313" key="2">
    <source>
        <dbReference type="EMBL" id="HGN36421.1"/>
    </source>
</evidence>
<feature type="transmembrane region" description="Helical" evidence="1">
    <location>
        <begin position="109"/>
        <end position="130"/>
    </location>
</feature>
<feature type="transmembrane region" description="Helical" evidence="1">
    <location>
        <begin position="12"/>
        <end position="33"/>
    </location>
</feature>
<dbReference type="EMBL" id="DTAI01000077">
    <property type="protein sequence ID" value="HGN36421.1"/>
    <property type="molecule type" value="Genomic_DNA"/>
</dbReference>
<keyword evidence="1" id="KW-0812">Transmembrane</keyword>